<dbReference type="Proteomes" id="UP000008177">
    <property type="component" value="Unplaced contigs"/>
</dbReference>
<proteinExistence type="predicted"/>
<evidence type="ECO:0000313" key="2">
    <source>
        <dbReference type="Proteomes" id="UP000008177"/>
    </source>
</evidence>
<organism evidence="1 2">
    <name type="scientific">Botryotinia fuckeliana (strain T4)</name>
    <name type="common">Noble rot fungus</name>
    <name type="synonym">Botrytis cinerea</name>
    <dbReference type="NCBI Taxonomy" id="999810"/>
    <lineage>
        <taxon>Eukaryota</taxon>
        <taxon>Fungi</taxon>
        <taxon>Dikarya</taxon>
        <taxon>Ascomycota</taxon>
        <taxon>Pezizomycotina</taxon>
        <taxon>Leotiomycetes</taxon>
        <taxon>Helotiales</taxon>
        <taxon>Sclerotiniaceae</taxon>
        <taxon>Botrytis</taxon>
    </lineage>
</organism>
<dbReference type="EMBL" id="FQ790360">
    <property type="protein sequence ID" value="CCD56514.1"/>
    <property type="molecule type" value="Genomic_DNA"/>
</dbReference>
<protein>
    <submittedName>
        <fullName evidence="1">Uncharacterized protein</fullName>
    </submittedName>
</protein>
<dbReference type="HOGENOM" id="CLU_2721958_0_0_1"/>
<name>G2YY16_BOTF4</name>
<dbReference type="AlphaFoldDB" id="G2YY16"/>
<accession>G2YY16</accession>
<dbReference type="InParanoid" id="G2YY16"/>
<evidence type="ECO:0000313" key="1">
    <source>
        <dbReference type="EMBL" id="CCD56514.1"/>
    </source>
</evidence>
<gene>
    <name evidence="1" type="ORF">BofuT4_uP146830.1</name>
</gene>
<reference evidence="2" key="1">
    <citation type="journal article" date="2011" name="PLoS Genet.">
        <title>Genomic analysis of the necrotrophic fungal pathogens Sclerotinia sclerotiorum and Botrytis cinerea.</title>
        <authorList>
            <person name="Amselem J."/>
            <person name="Cuomo C.A."/>
            <person name="van Kan J.A."/>
            <person name="Viaud M."/>
            <person name="Benito E.P."/>
            <person name="Couloux A."/>
            <person name="Coutinho P.M."/>
            <person name="de Vries R.P."/>
            <person name="Dyer P.S."/>
            <person name="Fillinger S."/>
            <person name="Fournier E."/>
            <person name="Gout L."/>
            <person name="Hahn M."/>
            <person name="Kohn L."/>
            <person name="Lapalu N."/>
            <person name="Plummer K.M."/>
            <person name="Pradier J.M."/>
            <person name="Quevillon E."/>
            <person name="Sharon A."/>
            <person name="Simon A."/>
            <person name="ten Have A."/>
            <person name="Tudzynski B."/>
            <person name="Tudzynski P."/>
            <person name="Wincker P."/>
            <person name="Andrew M."/>
            <person name="Anthouard V."/>
            <person name="Beever R.E."/>
            <person name="Beffa R."/>
            <person name="Benoit I."/>
            <person name="Bouzid O."/>
            <person name="Brault B."/>
            <person name="Chen Z."/>
            <person name="Choquer M."/>
            <person name="Collemare J."/>
            <person name="Cotton P."/>
            <person name="Danchin E.G."/>
            <person name="Da Silva C."/>
            <person name="Gautier A."/>
            <person name="Giraud C."/>
            <person name="Giraud T."/>
            <person name="Gonzalez C."/>
            <person name="Grossetete S."/>
            <person name="Guldener U."/>
            <person name="Henrissat B."/>
            <person name="Howlett B.J."/>
            <person name="Kodira C."/>
            <person name="Kretschmer M."/>
            <person name="Lappartient A."/>
            <person name="Leroch M."/>
            <person name="Levis C."/>
            <person name="Mauceli E."/>
            <person name="Neuveglise C."/>
            <person name="Oeser B."/>
            <person name="Pearson M."/>
            <person name="Poulain J."/>
            <person name="Poussereau N."/>
            <person name="Quesneville H."/>
            <person name="Rascle C."/>
            <person name="Schumacher J."/>
            <person name="Segurens B."/>
            <person name="Sexton A."/>
            <person name="Silva E."/>
            <person name="Sirven C."/>
            <person name="Soanes D.M."/>
            <person name="Talbot N.J."/>
            <person name="Templeton M."/>
            <person name="Yandava C."/>
            <person name="Yarden O."/>
            <person name="Zeng Q."/>
            <person name="Rollins J.A."/>
            <person name="Lebrun M.H."/>
            <person name="Dickman M."/>
        </authorList>
    </citation>
    <scope>NUCLEOTIDE SEQUENCE [LARGE SCALE GENOMIC DNA]</scope>
    <source>
        <strain evidence="2">T4</strain>
    </source>
</reference>
<sequence>MLDMRAMSSSSWVQKGISRGRLWSSAIEQGFSSLDVRGLPFYARYVPTRLHALEAIITTHPNVAPVYGFVVS</sequence>